<accession>A0ABT7KGA6</accession>
<comment type="caution">
    <text evidence="1">The sequence shown here is derived from an EMBL/GenBank/DDBJ whole genome shotgun (WGS) entry which is preliminary data.</text>
</comment>
<protein>
    <submittedName>
        <fullName evidence="1">Uncharacterized protein</fullName>
    </submittedName>
</protein>
<evidence type="ECO:0000313" key="1">
    <source>
        <dbReference type="EMBL" id="MDL2406219.1"/>
    </source>
</evidence>
<proteinExistence type="predicted"/>
<reference evidence="1" key="1">
    <citation type="submission" date="2023-06" db="EMBL/GenBank/DDBJ databases">
        <title>Phylogenetic Diversity of Rhizobium strains.</title>
        <authorList>
            <person name="Moura F.T."/>
            <person name="Helene L.C.F."/>
            <person name="Hungria M."/>
        </authorList>
    </citation>
    <scope>NUCLEOTIDE SEQUENCE</scope>
    <source>
        <strain evidence="1">CCGE524</strain>
    </source>
</reference>
<evidence type="ECO:0000313" key="2">
    <source>
        <dbReference type="Proteomes" id="UP001172630"/>
    </source>
</evidence>
<name>A0ABT7KGA6_9HYPH</name>
<sequence length="46" mass="4735">MGNPVGSKIPHPLAMNIVGPARVDQAIEGALDQDIPQTKGIEDAGI</sequence>
<dbReference type="EMBL" id="JARFYN010000011">
    <property type="protein sequence ID" value="MDL2406219.1"/>
    <property type="molecule type" value="Genomic_DNA"/>
</dbReference>
<keyword evidence="2" id="KW-1185">Reference proteome</keyword>
<dbReference type="Proteomes" id="UP001172630">
    <property type="component" value="Unassembled WGS sequence"/>
</dbReference>
<gene>
    <name evidence="1" type="ORF">PY650_11205</name>
</gene>
<organism evidence="1 2">
    <name type="scientific">Rhizobium calliandrae</name>
    <dbReference type="NCBI Taxonomy" id="1312182"/>
    <lineage>
        <taxon>Bacteria</taxon>
        <taxon>Pseudomonadati</taxon>
        <taxon>Pseudomonadota</taxon>
        <taxon>Alphaproteobacteria</taxon>
        <taxon>Hyphomicrobiales</taxon>
        <taxon>Rhizobiaceae</taxon>
        <taxon>Rhizobium/Agrobacterium group</taxon>
        <taxon>Rhizobium</taxon>
    </lineage>
</organism>
<dbReference type="RefSeq" id="WP_285879284.1">
    <property type="nucleotide sequence ID" value="NZ_JARFYN010000011.1"/>
</dbReference>